<evidence type="ECO:0000313" key="2">
    <source>
        <dbReference type="EMBL" id="ASK63467.1"/>
    </source>
</evidence>
<evidence type="ECO:0000313" key="3">
    <source>
        <dbReference type="Proteomes" id="UP000198312"/>
    </source>
</evidence>
<protein>
    <submittedName>
        <fullName evidence="2">Peptidase M16</fullName>
    </submittedName>
</protein>
<dbReference type="GO" id="GO:0046872">
    <property type="term" value="F:metal ion binding"/>
    <property type="evidence" value="ECO:0007669"/>
    <property type="project" value="InterPro"/>
</dbReference>
<gene>
    <name evidence="2" type="ORF">CFK37_15540</name>
</gene>
<evidence type="ECO:0000259" key="1">
    <source>
        <dbReference type="Pfam" id="PF05193"/>
    </source>
</evidence>
<dbReference type="NCBIfam" id="NF047422">
    <property type="entry name" value="YfmF_fam"/>
    <property type="match status" value="1"/>
</dbReference>
<accession>A0A220U5R6</accession>
<feature type="domain" description="Peptidase M16 C-terminal" evidence="1">
    <location>
        <begin position="185"/>
        <end position="358"/>
    </location>
</feature>
<dbReference type="EMBL" id="CP022315">
    <property type="protein sequence ID" value="ASK63467.1"/>
    <property type="molecule type" value="Genomic_DNA"/>
</dbReference>
<dbReference type="InterPro" id="IPR050361">
    <property type="entry name" value="MPP/UQCRC_Complex"/>
</dbReference>
<dbReference type="Proteomes" id="UP000198312">
    <property type="component" value="Chromosome"/>
</dbReference>
<dbReference type="Gene3D" id="3.30.830.10">
    <property type="entry name" value="Metalloenzyme, LuxS/M16 peptidase-like"/>
    <property type="match status" value="2"/>
</dbReference>
<dbReference type="OrthoDB" id="9762085at2"/>
<dbReference type="PANTHER" id="PTHR11851">
    <property type="entry name" value="METALLOPROTEASE"/>
    <property type="match status" value="1"/>
</dbReference>
<dbReference type="AlphaFoldDB" id="A0A220U5R6"/>
<dbReference type="SUPFAM" id="SSF63411">
    <property type="entry name" value="LuxS/MPP-like metallohydrolase"/>
    <property type="match status" value="2"/>
</dbReference>
<dbReference type="InterPro" id="IPR007863">
    <property type="entry name" value="Peptidase_M16_C"/>
</dbReference>
<reference evidence="2 3" key="1">
    <citation type="submission" date="2017-07" db="EMBL/GenBank/DDBJ databases">
        <title>Virgibacillus sp. LM2416.</title>
        <authorList>
            <person name="Tak E.J."/>
            <person name="Bae J.-W."/>
        </authorList>
    </citation>
    <scope>NUCLEOTIDE SEQUENCE [LARGE SCALE GENOMIC DNA]</scope>
    <source>
        <strain evidence="2 3">LM2416</strain>
    </source>
</reference>
<dbReference type="InterPro" id="IPR011249">
    <property type="entry name" value="Metalloenz_LuxS/M16"/>
</dbReference>
<organism evidence="2 3">
    <name type="scientific">Virgibacillus phasianinus</name>
    <dbReference type="NCBI Taxonomy" id="2017483"/>
    <lineage>
        <taxon>Bacteria</taxon>
        <taxon>Bacillati</taxon>
        <taxon>Bacillota</taxon>
        <taxon>Bacilli</taxon>
        <taxon>Bacillales</taxon>
        <taxon>Bacillaceae</taxon>
        <taxon>Virgibacillus</taxon>
    </lineage>
</organism>
<dbReference type="KEGG" id="vil:CFK37_15540"/>
<keyword evidence="3" id="KW-1185">Reference proteome</keyword>
<dbReference type="RefSeq" id="WP_089062726.1">
    <property type="nucleotide sequence ID" value="NZ_CP022315.1"/>
</dbReference>
<dbReference type="Pfam" id="PF05193">
    <property type="entry name" value="Peptidase_M16_C"/>
    <property type="match status" value="1"/>
</dbReference>
<sequence length="426" mass="49226">MNQVNEKVIESGGLNLHLVPSNKFKTLNFVVKFKTVLDPTTITRRAILPYVLRQGTMNYPKRKILQQKLDDLYGAVLSIDGTKKGDFHILTFRMEIPNQRLLQNESALIEEALEVLNEIINHPKVSKGSFDPKIVDREKETLKQKINSIMDDKMSYANIRLIDEMCEDEVYKTHVQGYIDDLPELNGESLFTYYQTVLKKDCMDFYVLGDFDETKMTSSINSVFHRDEQQIETHHTTSKKDFQIKPTTITEKQEVQQAKLHIGYRTNCTYSDPAYFALHVFNGLYGGFPNSKLFIHVREKNSLAYYASSRMESHKGLLFVFSGIAPKDFHQAKEIMDQQMTAMKNGEFTEDEISSVKELIVNQLLETLDHPQGIIEMLYQQVVANHELPPEKLIENIKKVRKEDVLQVAKRIQEDTTYLLTNKEEG</sequence>
<name>A0A220U5R6_9BACI</name>
<proteinExistence type="predicted"/>
<dbReference type="PANTHER" id="PTHR11851:SF186">
    <property type="entry name" value="INACTIVE METALLOPROTEASE YMFF-RELATED"/>
    <property type="match status" value="1"/>
</dbReference>